<name>A0ABQ0THV7_9BACL</name>
<accession>A0ABQ0THV7</accession>
<proteinExistence type="predicted"/>
<protein>
    <recommendedName>
        <fullName evidence="3">DUF1934 domain-containing protein</fullName>
    </recommendedName>
</protein>
<reference evidence="1 2" key="1">
    <citation type="submission" date="2019-06" db="EMBL/GenBank/DDBJ databases">
        <title>Whole genome shotgun sequence of Brevibacillus reuszeri NBRC 15719.</title>
        <authorList>
            <person name="Hosoyama A."/>
            <person name="Uohara A."/>
            <person name="Ohji S."/>
            <person name="Ichikawa N."/>
        </authorList>
    </citation>
    <scope>NUCLEOTIDE SEQUENCE [LARGE SCALE GENOMIC DNA]</scope>
    <source>
        <strain evidence="1 2">NBRC 15719</strain>
    </source>
</reference>
<gene>
    <name evidence="1" type="ORF">BRE01_11630</name>
</gene>
<keyword evidence="2" id="KW-1185">Reference proteome</keyword>
<dbReference type="SUPFAM" id="SSF50814">
    <property type="entry name" value="Lipocalins"/>
    <property type="match status" value="1"/>
</dbReference>
<evidence type="ECO:0008006" key="3">
    <source>
        <dbReference type="Google" id="ProtNLM"/>
    </source>
</evidence>
<dbReference type="InterPro" id="IPR015231">
    <property type="entry name" value="DUF1934"/>
</dbReference>
<dbReference type="Pfam" id="PF09148">
    <property type="entry name" value="DUF1934"/>
    <property type="match status" value="1"/>
</dbReference>
<dbReference type="Gene3D" id="2.40.128.20">
    <property type="match status" value="1"/>
</dbReference>
<dbReference type="Proteomes" id="UP000319578">
    <property type="component" value="Unassembled WGS sequence"/>
</dbReference>
<dbReference type="EMBL" id="BJON01000004">
    <property type="protein sequence ID" value="GED67461.1"/>
    <property type="molecule type" value="Genomic_DNA"/>
</dbReference>
<evidence type="ECO:0000313" key="2">
    <source>
        <dbReference type="Proteomes" id="UP000319578"/>
    </source>
</evidence>
<comment type="caution">
    <text evidence="1">The sequence shown here is derived from an EMBL/GenBank/DDBJ whole genome shotgun (WGS) entry which is preliminary data.</text>
</comment>
<sequence length="141" mass="16187">METDMQDVQIKLTAKHLVEGNWDASTHHYEGKCVQKATSWYVTYKEHMEGAGEVSTTLKLSDKALTLIRQGGVSTRQQFENGVSTQSTYQSPYGPFAMETHTNKLRVQYENELPVLIEIAYQLWMNEQYSGEHELRIELGK</sequence>
<evidence type="ECO:0000313" key="1">
    <source>
        <dbReference type="EMBL" id="GED67461.1"/>
    </source>
</evidence>
<dbReference type="InterPro" id="IPR012674">
    <property type="entry name" value="Calycin"/>
</dbReference>
<organism evidence="1 2">
    <name type="scientific">Brevibacillus reuszeri</name>
    <dbReference type="NCBI Taxonomy" id="54915"/>
    <lineage>
        <taxon>Bacteria</taxon>
        <taxon>Bacillati</taxon>
        <taxon>Bacillota</taxon>
        <taxon>Bacilli</taxon>
        <taxon>Bacillales</taxon>
        <taxon>Paenibacillaceae</taxon>
        <taxon>Brevibacillus</taxon>
    </lineage>
</organism>